<sequence length="717" mass="84918">MSHPQSVKDWVQISVLGSGSFGTVMLWRNIVTGDFTAIKMCKFQMPDSLSKKQKERWQMEVDFLQSTNHKNVIGFKRLDTVLAEMLDKFNPTRLPLLSMEYCTKGNLRRYLTNEPIKLCGLQETDIRYILEDISSGLDYLHKRNITHRDIKPDNIVLQHCNNRRGQTVYKIIDLGYAKELNDNTLSFVGTLHYLAPEIFEKKTYDRRVDYWSMGVMVFEITCGSLPFLPELNPFERFARIKDKPAEAIWIYFLKSGSIMSSNTIKKETFVTKCFKEYIESWLRGVLQIDPGNRGFTDHLSPFDYLRFILDRKVIKVFSVYKQEYYSYEINDSTCFGTLKDWVSRDIGIPKTDLLFLFRTQDAFPESNKVWHFNEDNTLLANLFDNNNNNKEVILYVYKRDFLFCRGSPKSKIPNLVKELFNYKANFHQRTVRFVYRQALFYVYNKMYTTIGLKHAFLCLNEVIKDLFDETKKRYIKATIDYGQIFAKLDQLSDKSTNDRINYELELGQEWRECLKYLEILFSHVDKLSPKLKDFRKQFKIFEMIQKTDRSPQKIAEIFQKWDVQPWFDRINGIGFLEKTINEEPPNLIQLRPIRDIVSEAIKMEYKLLVEEDKLKGYFKDVCKIIKWSQDLFLWADNFVANIHKLITYVDAVQNKYDQIIREAMKNAKLEFPVLHNTNEIIHENEILRCKFADLLAEQMTSHKNFVDESGSYFEDLK</sequence>
<keyword evidence="7" id="KW-0418">Kinase</keyword>
<keyword evidence="8" id="KW-0067">ATP-binding</keyword>
<keyword evidence="12" id="KW-1185">Reference proteome</keyword>
<evidence type="ECO:0000256" key="1">
    <source>
        <dbReference type="ARBA" id="ARBA00004496"/>
    </source>
</evidence>
<organism evidence="11 12">
    <name type="scientific">Ceutorhynchus assimilis</name>
    <name type="common">cabbage seed weevil</name>
    <dbReference type="NCBI Taxonomy" id="467358"/>
    <lineage>
        <taxon>Eukaryota</taxon>
        <taxon>Metazoa</taxon>
        <taxon>Ecdysozoa</taxon>
        <taxon>Arthropoda</taxon>
        <taxon>Hexapoda</taxon>
        <taxon>Insecta</taxon>
        <taxon>Pterygota</taxon>
        <taxon>Neoptera</taxon>
        <taxon>Endopterygota</taxon>
        <taxon>Coleoptera</taxon>
        <taxon>Polyphaga</taxon>
        <taxon>Cucujiformia</taxon>
        <taxon>Curculionidae</taxon>
        <taxon>Ceutorhynchinae</taxon>
        <taxon>Ceutorhynchus</taxon>
    </lineage>
</organism>
<evidence type="ECO:0000256" key="4">
    <source>
        <dbReference type="ARBA" id="ARBA00022527"/>
    </source>
</evidence>
<reference evidence="11" key="1">
    <citation type="submission" date="2022-01" db="EMBL/GenBank/DDBJ databases">
        <authorList>
            <person name="King R."/>
        </authorList>
    </citation>
    <scope>NUCLEOTIDE SEQUENCE</scope>
</reference>
<evidence type="ECO:0000256" key="8">
    <source>
        <dbReference type="ARBA" id="ARBA00022840"/>
    </source>
</evidence>
<dbReference type="PROSITE" id="PS00108">
    <property type="entry name" value="PROTEIN_KINASE_ST"/>
    <property type="match status" value="1"/>
</dbReference>
<evidence type="ECO:0000256" key="3">
    <source>
        <dbReference type="ARBA" id="ARBA00022490"/>
    </source>
</evidence>
<dbReference type="EC" id="2.7.11.10" evidence="2"/>
<dbReference type="AlphaFoldDB" id="A0A9N9MA76"/>
<accession>A0A9N9MA76</accession>
<dbReference type="InterPro" id="IPR008271">
    <property type="entry name" value="Ser/Thr_kinase_AS"/>
</dbReference>
<keyword evidence="6" id="KW-0547">Nucleotide-binding</keyword>
<dbReference type="Gene3D" id="1.10.510.10">
    <property type="entry name" value="Transferase(Phosphotransferase) domain 1"/>
    <property type="match status" value="1"/>
</dbReference>
<evidence type="ECO:0000256" key="5">
    <source>
        <dbReference type="ARBA" id="ARBA00022679"/>
    </source>
</evidence>
<dbReference type="GO" id="GO:0033209">
    <property type="term" value="P:tumor necrosis factor-mediated signaling pathway"/>
    <property type="evidence" value="ECO:0007669"/>
    <property type="project" value="TreeGrafter"/>
</dbReference>
<evidence type="ECO:0000256" key="9">
    <source>
        <dbReference type="ARBA" id="ARBA00048789"/>
    </source>
</evidence>
<dbReference type="PANTHER" id="PTHR22969">
    <property type="entry name" value="IKB KINASE"/>
    <property type="match status" value="1"/>
</dbReference>
<dbReference type="Proteomes" id="UP001152799">
    <property type="component" value="Chromosome 1"/>
</dbReference>
<keyword evidence="3" id="KW-0963">Cytoplasm</keyword>
<evidence type="ECO:0000256" key="2">
    <source>
        <dbReference type="ARBA" id="ARBA00012442"/>
    </source>
</evidence>
<dbReference type="GO" id="GO:0008384">
    <property type="term" value="F:IkappaB kinase activity"/>
    <property type="evidence" value="ECO:0007669"/>
    <property type="project" value="UniProtKB-EC"/>
</dbReference>
<comment type="catalytic activity">
    <reaction evidence="9">
        <text>L-seryl-[I-kappa-B protein] + ATP = O-phospho-L-seryl-[I-kappa-B protein] + ADP + H(+)</text>
        <dbReference type="Rhea" id="RHEA:19073"/>
        <dbReference type="Rhea" id="RHEA-COMP:13698"/>
        <dbReference type="Rhea" id="RHEA-COMP:13699"/>
        <dbReference type="ChEBI" id="CHEBI:15378"/>
        <dbReference type="ChEBI" id="CHEBI:29999"/>
        <dbReference type="ChEBI" id="CHEBI:30616"/>
        <dbReference type="ChEBI" id="CHEBI:83421"/>
        <dbReference type="ChEBI" id="CHEBI:456216"/>
        <dbReference type="EC" id="2.7.11.10"/>
    </reaction>
</comment>
<dbReference type="SUPFAM" id="SSF56112">
    <property type="entry name" value="Protein kinase-like (PK-like)"/>
    <property type="match status" value="1"/>
</dbReference>
<keyword evidence="5" id="KW-0808">Transferase</keyword>
<gene>
    <name evidence="11" type="ORF">CEUTPL_LOCUS1328</name>
</gene>
<evidence type="ECO:0000313" key="12">
    <source>
        <dbReference type="Proteomes" id="UP001152799"/>
    </source>
</evidence>
<dbReference type="PANTHER" id="PTHR22969:SF17">
    <property type="entry name" value="INHIBITOR OF NUCLEAR FACTOR KAPPA-B KINASE SUBUNIT BETA"/>
    <property type="match status" value="1"/>
</dbReference>
<evidence type="ECO:0000259" key="10">
    <source>
        <dbReference type="SMART" id="SM00220"/>
    </source>
</evidence>
<evidence type="ECO:0000256" key="7">
    <source>
        <dbReference type="ARBA" id="ARBA00022777"/>
    </source>
</evidence>
<evidence type="ECO:0000313" key="11">
    <source>
        <dbReference type="EMBL" id="CAG9760604.1"/>
    </source>
</evidence>
<feature type="domain" description="Protein kinase" evidence="10">
    <location>
        <begin position="10"/>
        <end position="305"/>
    </location>
</feature>
<dbReference type="GO" id="GO:0005524">
    <property type="term" value="F:ATP binding"/>
    <property type="evidence" value="ECO:0007669"/>
    <property type="project" value="UniProtKB-KW"/>
</dbReference>
<dbReference type="GO" id="GO:0008385">
    <property type="term" value="C:IkappaB kinase complex"/>
    <property type="evidence" value="ECO:0007669"/>
    <property type="project" value="TreeGrafter"/>
</dbReference>
<dbReference type="EMBL" id="OU892277">
    <property type="protein sequence ID" value="CAG9760604.1"/>
    <property type="molecule type" value="Genomic_DNA"/>
</dbReference>
<keyword evidence="4" id="KW-0723">Serine/threonine-protein kinase</keyword>
<proteinExistence type="predicted"/>
<dbReference type="GO" id="GO:0045944">
    <property type="term" value="P:positive regulation of transcription by RNA polymerase II"/>
    <property type="evidence" value="ECO:0007669"/>
    <property type="project" value="TreeGrafter"/>
</dbReference>
<dbReference type="SMART" id="SM00220">
    <property type="entry name" value="S_TKc"/>
    <property type="match status" value="1"/>
</dbReference>
<dbReference type="OrthoDB" id="267381at2759"/>
<dbReference type="InterPro" id="IPR000719">
    <property type="entry name" value="Prot_kinase_dom"/>
</dbReference>
<comment type="subcellular location">
    <subcellularLocation>
        <location evidence="1">Cytoplasm</location>
    </subcellularLocation>
</comment>
<evidence type="ECO:0000256" key="6">
    <source>
        <dbReference type="ARBA" id="ARBA00022741"/>
    </source>
</evidence>
<protein>
    <recommendedName>
        <fullName evidence="2">IkappaB kinase</fullName>
        <ecNumber evidence="2">2.7.11.10</ecNumber>
    </recommendedName>
</protein>
<dbReference type="InterPro" id="IPR051180">
    <property type="entry name" value="IKK"/>
</dbReference>
<dbReference type="InterPro" id="IPR011009">
    <property type="entry name" value="Kinase-like_dom_sf"/>
</dbReference>
<name>A0A9N9MA76_9CUCU</name>
<dbReference type="Pfam" id="PF00069">
    <property type="entry name" value="Pkinase"/>
    <property type="match status" value="1"/>
</dbReference>